<name>A0ABU8UQG7_9ACTN</name>
<protein>
    <submittedName>
        <fullName evidence="1">Uncharacterized protein</fullName>
    </submittedName>
</protein>
<gene>
    <name evidence="1" type="ORF">WKI71_30265</name>
</gene>
<accession>A0ABU8UQG7</accession>
<evidence type="ECO:0000313" key="1">
    <source>
        <dbReference type="EMBL" id="MEJ8671132.1"/>
    </source>
</evidence>
<dbReference type="Gene3D" id="3.40.50.980">
    <property type="match status" value="1"/>
</dbReference>
<reference evidence="1 2" key="1">
    <citation type="submission" date="2024-03" db="EMBL/GenBank/DDBJ databases">
        <title>Novel Streptomyces species of biotechnological and ecological value are a feature of Machair soil.</title>
        <authorList>
            <person name="Prole J.R."/>
            <person name="Goodfellow M."/>
            <person name="Allenby N."/>
            <person name="Ward A.C."/>
        </authorList>
    </citation>
    <scope>NUCLEOTIDE SEQUENCE [LARGE SCALE GENOMIC DNA]</scope>
    <source>
        <strain evidence="1 2">MS1.AVA.1</strain>
    </source>
</reference>
<evidence type="ECO:0000313" key="2">
    <source>
        <dbReference type="Proteomes" id="UP001376459"/>
    </source>
</evidence>
<organism evidence="1 2">
    <name type="scientific">Streptomyces machairae</name>
    <dbReference type="NCBI Taxonomy" id="3134109"/>
    <lineage>
        <taxon>Bacteria</taxon>
        <taxon>Bacillati</taxon>
        <taxon>Actinomycetota</taxon>
        <taxon>Actinomycetes</taxon>
        <taxon>Kitasatosporales</taxon>
        <taxon>Streptomycetaceae</taxon>
        <taxon>Streptomyces</taxon>
    </lineage>
</organism>
<dbReference type="Proteomes" id="UP001376459">
    <property type="component" value="Unassembled WGS sequence"/>
</dbReference>
<comment type="caution">
    <text evidence="1">The sequence shown here is derived from an EMBL/GenBank/DDBJ whole genome shotgun (WGS) entry which is preliminary data.</text>
</comment>
<dbReference type="EMBL" id="JBBKAK010000001">
    <property type="protein sequence ID" value="MEJ8671132.1"/>
    <property type="molecule type" value="Genomic_DNA"/>
</dbReference>
<sequence>MTAGLVERHAVTSLYLSASLFHVIVDEYPRALAGLRELIVGASRCRPPTRPAPWSATPRCG</sequence>
<keyword evidence="2" id="KW-1185">Reference proteome</keyword>
<proteinExistence type="predicted"/>